<keyword evidence="2" id="KW-1185">Reference proteome</keyword>
<accession>A0A8R1UCE9</accession>
<dbReference type="EnsemblMetazoa" id="PPA15997.1">
    <property type="protein sequence ID" value="PPA15997.1"/>
    <property type="gene ID" value="WBGene00105551"/>
</dbReference>
<dbReference type="AlphaFoldDB" id="A0A2A6BCU4"/>
<reference evidence="1" key="2">
    <citation type="submission" date="2022-06" db="UniProtKB">
        <authorList>
            <consortium name="EnsemblMetazoa"/>
        </authorList>
    </citation>
    <scope>IDENTIFICATION</scope>
    <source>
        <strain evidence="1">PS312</strain>
    </source>
</reference>
<evidence type="ECO:0000313" key="2">
    <source>
        <dbReference type="Proteomes" id="UP000005239"/>
    </source>
</evidence>
<name>A0A2A6BCU4_PRIPA</name>
<protein>
    <submittedName>
        <fullName evidence="1">Uncharacterized protein</fullName>
    </submittedName>
</protein>
<evidence type="ECO:0000313" key="1">
    <source>
        <dbReference type="EnsemblMetazoa" id="PPA15997.1"/>
    </source>
</evidence>
<gene>
    <name evidence="1" type="primary">WBGene00105551</name>
</gene>
<organism evidence="1 2">
    <name type="scientific">Pristionchus pacificus</name>
    <name type="common">Parasitic nematode worm</name>
    <dbReference type="NCBI Taxonomy" id="54126"/>
    <lineage>
        <taxon>Eukaryota</taxon>
        <taxon>Metazoa</taxon>
        <taxon>Ecdysozoa</taxon>
        <taxon>Nematoda</taxon>
        <taxon>Chromadorea</taxon>
        <taxon>Rhabditida</taxon>
        <taxon>Rhabditina</taxon>
        <taxon>Diplogasteromorpha</taxon>
        <taxon>Diplogasteroidea</taxon>
        <taxon>Neodiplogasteridae</taxon>
        <taxon>Pristionchus</taxon>
    </lineage>
</organism>
<proteinExistence type="predicted"/>
<dbReference type="Proteomes" id="UP000005239">
    <property type="component" value="Unassembled WGS sequence"/>
</dbReference>
<accession>A0A2A6BCU4</accession>
<sequence length="128" mass="14828">MHCSNKGPFMAIKDPSSVSLFDISAMRSEEAPMPKEMLKCPFCELPLMTVAHADQHLRTAHKHEVHLAFTCSNCPRRFFEVGQILHHFETNLFCHSAICKVLQPHPHQRVIPPRPNIFRRLYGMLKRK</sequence>
<reference evidence="2" key="1">
    <citation type="journal article" date="2008" name="Nat. Genet.">
        <title>The Pristionchus pacificus genome provides a unique perspective on nematode lifestyle and parasitism.</title>
        <authorList>
            <person name="Dieterich C."/>
            <person name="Clifton S.W."/>
            <person name="Schuster L.N."/>
            <person name="Chinwalla A."/>
            <person name="Delehaunty K."/>
            <person name="Dinkelacker I."/>
            <person name="Fulton L."/>
            <person name="Fulton R."/>
            <person name="Godfrey J."/>
            <person name="Minx P."/>
            <person name="Mitreva M."/>
            <person name="Roeseler W."/>
            <person name="Tian H."/>
            <person name="Witte H."/>
            <person name="Yang S.P."/>
            <person name="Wilson R.K."/>
            <person name="Sommer R.J."/>
        </authorList>
    </citation>
    <scope>NUCLEOTIDE SEQUENCE [LARGE SCALE GENOMIC DNA]</scope>
    <source>
        <strain evidence="2">PS312</strain>
    </source>
</reference>